<dbReference type="CDD" id="cd17536">
    <property type="entry name" value="REC_YesN-like"/>
    <property type="match status" value="1"/>
</dbReference>
<name>A0ABW0K5A2_9BACL</name>
<dbReference type="RefSeq" id="WP_270885979.1">
    <property type="nucleotide sequence ID" value="NZ_JAQFVF010000092.1"/>
</dbReference>
<dbReference type="InterPro" id="IPR011006">
    <property type="entry name" value="CheY-like_superfamily"/>
</dbReference>
<dbReference type="InterPro" id="IPR001789">
    <property type="entry name" value="Sig_transdc_resp-reg_receiver"/>
</dbReference>
<dbReference type="PANTHER" id="PTHR43280:SF10">
    <property type="entry name" value="REGULATORY PROTEIN POCR"/>
    <property type="match status" value="1"/>
</dbReference>
<feature type="domain" description="HTH araC/xylS-type" evidence="5">
    <location>
        <begin position="408"/>
        <end position="506"/>
    </location>
</feature>
<dbReference type="PANTHER" id="PTHR43280">
    <property type="entry name" value="ARAC-FAMILY TRANSCRIPTIONAL REGULATOR"/>
    <property type="match status" value="1"/>
</dbReference>
<dbReference type="EMBL" id="JBHSMJ010000009">
    <property type="protein sequence ID" value="MFC5447781.1"/>
    <property type="molecule type" value="Genomic_DNA"/>
</dbReference>
<protein>
    <submittedName>
        <fullName evidence="7">Response regulator</fullName>
    </submittedName>
</protein>
<evidence type="ECO:0000259" key="6">
    <source>
        <dbReference type="PROSITE" id="PS50110"/>
    </source>
</evidence>
<evidence type="ECO:0000313" key="8">
    <source>
        <dbReference type="Proteomes" id="UP001596044"/>
    </source>
</evidence>
<organism evidence="7 8">
    <name type="scientific">Paenibacillus aestuarii</name>
    <dbReference type="NCBI Taxonomy" id="516965"/>
    <lineage>
        <taxon>Bacteria</taxon>
        <taxon>Bacillati</taxon>
        <taxon>Bacillota</taxon>
        <taxon>Bacilli</taxon>
        <taxon>Bacillales</taxon>
        <taxon>Paenibacillaceae</taxon>
        <taxon>Paenibacillus</taxon>
    </lineage>
</organism>
<feature type="domain" description="Response regulatory" evidence="6">
    <location>
        <begin position="3"/>
        <end position="120"/>
    </location>
</feature>
<accession>A0ABW0K5A2</accession>
<keyword evidence="2" id="KW-0238">DNA-binding</keyword>
<feature type="modified residue" description="4-aspartylphosphate" evidence="4">
    <location>
        <position position="55"/>
    </location>
</feature>
<dbReference type="SMART" id="SM00342">
    <property type="entry name" value="HTH_ARAC"/>
    <property type="match status" value="1"/>
</dbReference>
<keyword evidence="8" id="KW-1185">Reference proteome</keyword>
<evidence type="ECO:0000256" key="3">
    <source>
        <dbReference type="ARBA" id="ARBA00023163"/>
    </source>
</evidence>
<dbReference type="Proteomes" id="UP001596044">
    <property type="component" value="Unassembled WGS sequence"/>
</dbReference>
<dbReference type="Gene3D" id="3.40.50.2300">
    <property type="match status" value="1"/>
</dbReference>
<dbReference type="InterPro" id="IPR018060">
    <property type="entry name" value="HTH_AraC"/>
</dbReference>
<dbReference type="SUPFAM" id="SSF52172">
    <property type="entry name" value="CheY-like"/>
    <property type="match status" value="1"/>
</dbReference>
<dbReference type="PROSITE" id="PS50110">
    <property type="entry name" value="RESPONSE_REGULATORY"/>
    <property type="match status" value="1"/>
</dbReference>
<evidence type="ECO:0000256" key="1">
    <source>
        <dbReference type="ARBA" id="ARBA00023015"/>
    </source>
</evidence>
<gene>
    <name evidence="7" type="ORF">ACFPOG_05890</name>
</gene>
<evidence type="ECO:0000256" key="2">
    <source>
        <dbReference type="ARBA" id="ARBA00023125"/>
    </source>
</evidence>
<dbReference type="PROSITE" id="PS01124">
    <property type="entry name" value="HTH_ARAC_FAMILY_2"/>
    <property type="match status" value="1"/>
</dbReference>
<evidence type="ECO:0000256" key="4">
    <source>
        <dbReference type="PROSITE-ProRule" id="PRU00169"/>
    </source>
</evidence>
<dbReference type="Pfam" id="PF00072">
    <property type="entry name" value="Response_reg"/>
    <property type="match status" value="1"/>
</dbReference>
<reference evidence="8" key="1">
    <citation type="journal article" date="2019" name="Int. J. Syst. Evol. Microbiol.">
        <title>The Global Catalogue of Microorganisms (GCM) 10K type strain sequencing project: providing services to taxonomists for standard genome sequencing and annotation.</title>
        <authorList>
            <consortium name="The Broad Institute Genomics Platform"/>
            <consortium name="The Broad Institute Genome Sequencing Center for Infectious Disease"/>
            <person name="Wu L."/>
            <person name="Ma J."/>
        </authorList>
    </citation>
    <scope>NUCLEOTIDE SEQUENCE [LARGE SCALE GENOMIC DNA]</scope>
    <source>
        <strain evidence="8">KACC 11904</strain>
    </source>
</reference>
<dbReference type="Gene3D" id="1.10.10.60">
    <property type="entry name" value="Homeodomain-like"/>
    <property type="match status" value="2"/>
</dbReference>
<sequence length="509" mass="57480">MLNAMIVEDNAIYRYAISSIIRWEDYGFTIVSEALNGVHALEILQQQQVDFIVTDITMPEMNGIELIRQVKQKDAGIKIVALSSYDDFRFVKEALKLGAEDYLLKHDLEPGALQELLLHMKDKIMADRQQRKQAHIREANWQEMQVLLGRKLLLGEMSTAEEMDHQAAAIHFPILSGPTAVILIEGMFENMPDEVADGMRTMVIPIRHQRTVVIAALPADKSERKGMEETRRLASQLVSRMKGTVTAGISAIGCSLKDWSSLYSQAEAALEQSVYEGAGSLYTYSGRNRREAGHANEPVPLGPLNAAMKSGVQAEGEAALEQFFLALMGRRPPLAELKPLLLEAALLVKTYALERQTPSPQLELAHKQLVQWMEGLPQLDQVKQVLFDLYRSGLESGRDQAVMRKEIQAAMRYIDEHYAEDITVARMAEVLHLSSNYLSNLFKQETGMRIIEYINRCRIRRAKLLLQDSAMKVYEVAEKTGFQEVSYFCKVFKELEGRTVTDFRSALGR</sequence>
<comment type="caution">
    <text evidence="7">The sequence shown here is derived from an EMBL/GenBank/DDBJ whole genome shotgun (WGS) entry which is preliminary data.</text>
</comment>
<evidence type="ECO:0000313" key="7">
    <source>
        <dbReference type="EMBL" id="MFC5447781.1"/>
    </source>
</evidence>
<dbReference type="SMART" id="SM00448">
    <property type="entry name" value="REC"/>
    <property type="match status" value="1"/>
</dbReference>
<evidence type="ECO:0000259" key="5">
    <source>
        <dbReference type="PROSITE" id="PS01124"/>
    </source>
</evidence>
<dbReference type="InterPro" id="IPR009057">
    <property type="entry name" value="Homeodomain-like_sf"/>
</dbReference>
<dbReference type="Pfam" id="PF12833">
    <property type="entry name" value="HTH_18"/>
    <property type="match status" value="1"/>
</dbReference>
<keyword evidence="1" id="KW-0805">Transcription regulation</keyword>
<proteinExistence type="predicted"/>
<keyword evidence="3" id="KW-0804">Transcription</keyword>
<keyword evidence="4" id="KW-0597">Phosphoprotein</keyword>
<dbReference type="SUPFAM" id="SSF46689">
    <property type="entry name" value="Homeodomain-like"/>
    <property type="match status" value="2"/>
</dbReference>